<dbReference type="InterPro" id="IPR055348">
    <property type="entry name" value="DctQ"/>
</dbReference>
<dbReference type="PANTHER" id="PTHR35011:SF10">
    <property type="entry name" value="TRAP TRANSPORTER SMALL PERMEASE PROTEIN"/>
    <property type="match status" value="1"/>
</dbReference>
<keyword evidence="7 9" id="KW-0472">Membrane</keyword>
<evidence type="ECO:0000256" key="4">
    <source>
        <dbReference type="ARBA" id="ARBA00022519"/>
    </source>
</evidence>
<protein>
    <recommendedName>
        <fullName evidence="9">TRAP transporter small permease protein</fullName>
    </recommendedName>
</protein>
<dbReference type="GO" id="GO:0005886">
    <property type="term" value="C:plasma membrane"/>
    <property type="evidence" value="ECO:0007669"/>
    <property type="project" value="UniProtKB-SubCell"/>
</dbReference>
<dbReference type="EMBL" id="CP038437">
    <property type="protein sequence ID" value="QEM84209.1"/>
    <property type="molecule type" value="Genomic_DNA"/>
</dbReference>
<dbReference type="GO" id="GO:0015740">
    <property type="term" value="P:C4-dicarboxylate transport"/>
    <property type="evidence" value="ECO:0007669"/>
    <property type="project" value="TreeGrafter"/>
</dbReference>
<evidence type="ECO:0000259" key="10">
    <source>
        <dbReference type="Pfam" id="PF04290"/>
    </source>
</evidence>
<dbReference type="InterPro" id="IPR007387">
    <property type="entry name" value="TRAP_DctQ"/>
</dbReference>
<feature type="transmembrane region" description="Helical" evidence="9">
    <location>
        <begin position="12"/>
        <end position="35"/>
    </location>
</feature>
<dbReference type="OrthoDB" id="4964541at2"/>
<dbReference type="PANTHER" id="PTHR35011">
    <property type="entry name" value="2,3-DIKETO-L-GULONATE TRAP TRANSPORTER SMALL PERMEASE PROTEIN YIAM"/>
    <property type="match status" value="1"/>
</dbReference>
<keyword evidence="3" id="KW-1003">Cell membrane</keyword>
<reference evidence="11" key="1">
    <citation type="submission" date="2021-02" db="EMBL/GenBank/DDBJ databases">
        <title>Strain Y2R2, a novel species of the genus Halomonas.</title>
        <authorList>
            <person name="Huang H."/>
        </authorList>
    </citation>
    <scope>NUCLEOTIDE SEQUENCE</scope>
    <source>
        <strain evidence="11">Y2R2</strain>
    </source>
</reference>
<evidence type="ECO:0000313" key="12">
    <source>
        <dbReference type="Proteomes" id="UP000324285"/>
    </source>
</evidence>
<comment type="function">
    <text evidence="9">Part of the tripartite ATP-independent periplasmic (TRAP) transport system.</text>
</comment>
<sequence>MACRSQVLRTLRGLSISVAVLLLAATVLIILYGVVMRYLLGGSPIWMDELSRFLIIASVMFALGAVWVEGGHMRVSLLERVLPGFWARCLVVYQWLLTLVLSGGAAWLSYRYAQSTTMFSTLGLGISRSIPLMTLPIGFSLLFVQTLCYGPHPLRNELEEAAS</sequence>
<dbReference type="AlphaFoldDB" id="A0A5C1NQY2"/>
<feature type="transmembrane region" description="Helical" evidence="9">
    <location>
        <begin position="89"/>
        <end position="110"/>
    </location>
</feature>
<evidence type="ECO:0000256" key="8">
    <source>
        <dbReference type="ARBA" id="ARBA00038436"/>
    </source>
</evidence>
<gene>
    <name evidence="11" type="ORF">E4T21_19165</name>
</gene>
<dbReference type="Proteomes" id="UP000324285">
    <property type="component" value="Chromosome"/>
</dbReference>
<evidence type="ECO:0000256" key="3">
    <source>
        <dbReference type="ARBA" id="ARBA00022475"/>
    </source>
</evidence>
<evidence type="ECO:0000256" key="7">
    <source>
        <dbReference type="ARBA" id="ARBA00023136"/>
    </source>
</evidence>
<feature type="transmembrane region" description="Helical" evidence="9">
    <location>
        <begin position="130"/>
        <end position="149"/>
    </location>
</feature>
<organism evidence="11 12">
    <name type="scientific">Halomonas binhaiensis</name>
    <dbReference type="NCBI Taxonomy" id="2562282"/>
    <lineage>
        <taxon>Bacteria</taxon>
        <taxon>Pseudomonadati</taxon>
        <taxon>Pseudomonadota</taxon>
        <taxon>Gammaproteobacteria</taxon>
        <taxon>Oceanospirillales</taxon>
        <taxon>Halomonadaceae</taxon>
        <taxon>Halomonas</taxon>
    </lineage>
</organism>
<keyword evidence="5 9" id="KW-0812">Transmembrane</keyword>
<evidence type="ECO:0000256" key="1">
    <source>
        <dbReference type="ARBA" id="ARBA00004429"/>
    </source>
</evidence>
<keyword evidence="2 9" id="KW-0813">Transport</keyword>
<accession>A0A5C1NQY2</accession>
<feature type="transmembrane region" description="Helical" evidence="9">
    <location>
        <begin position="50"/>
        <end position="68"/>
    </location>
</feature>
<evidence type="ECO:0000256" key="2">
    <source>
        <dbReference type="ARBA" id="ARBA00022448"/>
    </source>
</evidence>
<dbReference type="GO" id="GO:0022857">
    <property type="term" value="F:transmembrane transporter activity"/>
    <property type="evidence" value="ECO:0007669"/>
    <property type="project" value="UniProtKB-UniRule"/>
</dbReference>
<comment type="subcellular location">
    <subcellularLocation>
        <location evidence="1 9">Cell inner membrane</location>
        <topology evidence="1 9">Multi-pass membrane protein</topology>
    </subcellularLocation>
</comment>
<keyword evidence="12" id="KW-1185">Reference proteome</keyword>
<evidence type="ECO:0000256" key="9">
    <source>
        <dbReference type="RuleBase" id="RU369079"/>
    </source>
</evidence>
<evidence type="ECO:0000256" key="5">
    <source>
        <dbReference type="ARBA" id="ARBA00022692"/>
    </source>
</evidence>
<comment type="subunit">
    <text evidence="9">The complex comprises the extracytoplasmic solute receptor protein and the two transmembrane proteins.</text>
</comment>
<comment type="similarity">
    <text evidence="8 9">Belongs to the TRAP transporter small permease family.</text>
</comment>
<dbReference type="KEGG" id="hbh:E4T21_19165"/>
<evidence type="ECO:0000256" key="6">
    <source>
        <dbReference type="ARBA" id="ARBA00022989"/>
    </source>
</evidence>
<feature type="domain" description="Tripartite ATP-independent periplasmic transporters DctQ component" evidence="10">
    <location>
        <begin position="27"/>
        <end position="147"/>
    </location>
</feature>
<dbReference type="Pfam" id="PF04290">
    <property type="entry name" value="DctQ"/>
    <property type="match status" value="1"/>
</dbReference>
<evidence type="ECO:0000313" key="11">
    <source>
        <dbReference type="EMBL" id="QEM84209.1"/>
    </source>
</evidence>
<keyword evidence="6 9" id="KW-1133">Transmembrane helix</keyword>
<keyword evidence="4 9" id="KW-0997">Cell inner membrane</keyword>
<name>A0A5C1NQY2_9GAMM</name>
<proteinExistence type="inferred from homology"/>